<gene>
    <name evidence="4" type="ORF">Cantr_01356</name>
</gene>
<evidence type="ECO:0000313" key="4">
    <source>
        <dbReference type="EMBL" id="RCK65605.1"/>
    </source>
</evidence>
<keyword evidence="2" id="KW-0732">Signal</keyword>
<dbReference type="AlphaFoldDB" id="A0A367YI92"/>
<organism evidence="4 5">
    <name type="scientific">Candida viswanathii</name>
    <dbReference type="NCBI Taxonomy" id="5486"/>
    <lineage>
        <taxon>Eukaryota</taxon>
        <taxon>Fungi</taxon>
        <taxon>Dikarya</taxon>
        <taxon>Ascomycota</taxon>
        <taxon>Saccharomycotina</taxon>
        <taxon>Pichiomycetes</taxon>
        <taxon>Debaryomycetaceae</taxon>
        <taxon>Candida/Lodderomyces clade</taxon>
        <taxon>Candida</taxon>
    </lineage>
</organism>
<comment type="caution">
    <text evidence="4">The sequence shown here is derived from an EMBL/GenBank/DDBJ whole genome shotgun (WGS) entry which is preliminary data.</text>
</comment>
<feature type="transmembrane region" description="Helical" evidence="3">
    <location>
        <begin position="32"/>
        <end position="50"/>
    </location>
</feature>
<keyword evidence="5" id="KW-1185">Reference proteome</keyword>
<name>A0A367YI92_9ASCO</name>
<dbReference type="InterPro" id="IPR018559">
    <property type="entry name" value="DUF2015"/>
</dbReference>
<evidence type="ECO:0000256" key="2">
    <source>
        <dbReference type="ARBA" id="ARBA00022729"/>
    </source>
</evidence>
<sequence length="157" mass="17698">MSGIPQQDDSSSTTGSYFHYIFNESVGTSIKSHHILIIVLVILCGLLFHFRHKIIAQIEKYRTRHRINRGYYSNLQSFEDDVASGLTSSNFDLEANNIGASDSRAGLSEAAKLEIKQIMKQEGLSFDDARLEFTRSKLNENNIDDQGLPKDPKLVTF</sequence>
<keyword evidence="3" id="KW-1133">Transmembrane helix</keyword>
<accession>A0A367YI92</accession>
<evidence type="ECO:0000256" key="3">
    <source>
        <dbReference type="SAM" id="Phobius"/>
    </source>
</evidence>
<dbReference type="Proteomes" id="UP000253472">
    <property type="component" value="Unassembled WGS sequence"/>
</dbReference>
<proteinExistence type="inferred from homology"/>
<evidence type="ECO:0000256" key="1">
    <source>
        <dbReference type="ARBA" id="ARBA00008325"/>
    </source>
</evidence>
<evidence type="ECO:0000313" key="5">
    <source>
        <dbReference type="Proteomes" id="UP000253472"/>
    </source>
</evidence>
<keyword evidence="3" id="KW-0472">Membrane</keyword>
<keyword evidence="3" id="KW-0812">Transmembrane</keyword>
<dbReference type="PANTHER" id="PTHR28023">
    <property type="entry name" value="UPF0357 PROTEIN YCL012C"/>
    <property type="match status" value="1"/>
</dbReference>
<dbReference type="PANTHER" id="PTHR28023:SF1">
    <property type="entry name" value="UPF0357 PROTEIN YCL012C"/>
    <property type="match status" value="1"/>
</dbReference>
<protein>
    <submittedName>
        <fullName evidence="4">Uncharacterized protein</fullName>
    </submittedName>
</protein>
<dbReference type="EMBL" id="QLNQ01000020">
    <property type="protein sequence ID" value="RCK65605.1"/>
    <property type="molecule type" value="Genomic_DNA"/>
</dbReference>
<dbReference type="OrthoDB" id="447314at2759"/>
<dbReference type="Pfam" id="PF09435">
    <property type="entry name" value="DUF2015"/>
    <property type="match status" value="1"/>
</dbReference>
<comment type="similarity">
    <text evidence="1">Belongs to the UPF0357 family.</text>
</comment>
<reference evidence="4 5" key="1">
    <citation type="submission" date="2018-06" db="EMBL/GenBank/DDBJ databases">
        <title>Whole genome sequencing of Candida tropicalis (genome annotated by CSBL at Korea University).</title>
        <authorList>
            <person name="Ahn J."/>
        </authorList>
    </citation>
    <scope>NUCLEOTIDE SEQUENCE [LARGE SCALE GENOMIC DNA]</scope>
    <source>
        <strain evidence="4 5">ATCC 20962</strain>
    </source>
</reference>